<dbReference type="InterPro" id="IPR019096">
    <property type="entry name" value="YopX_protein"/>
</dbReference>
<feature type="domain" description="YopX protein" evidence="1">
    <location>
        <begin position="7"/>
        <end position="133"/>
    </location>
</feature>
<reference evidence="3" key="1">
    <citation type="journal article" date="2019" name="Int. J. Syst. Evol. Microbiol.">
        <title>The Global Catalogue of Microorganisms (GCM) 10K type strain sequencing project: providing services to taxonomists for standard genome sequencing and annotation.</title>
        <authorList>
            <consortium name="The Broad Institute Genomics Platform"/>
            <consortium name="The Broad Institute Genome Sequencing Center for Infectious Disease"/>
            <person name="Wu L."/>
            <person name="Ma J."/>
        </authorList>
    </citation>
    <scope>NUCLEOTIDE SEQUENCE [LARGE SCALE GENOMIC DNA]</scope>
    <source>
        <strain evidence="3">CCUG 55608</strain>
    </source>
</reference>
<organism evidence="2 3">
    <name type="scientific">Larkinella insperata</name>
    <dbReference type="NCBI Taxonomy" id="332158"/>
    <lineage>
        <taxon>Bacteria</taxon>
        <taxon>Pseudomonadati</taxon>
        <taxon>Bacteroidota</taxon>
        <taxon>Cytophagia</taxon>
        <taxon>Cytophagales</taxon>
        <taxon>Spirosomataceae</taxon>
        <taxon>Larkinella</taxon>
    </lineage>
</organism>
<gene>
    <name evidence="2" type="ORF">ACFQ4C_12505</name>
</gene>
<sequence length="141" mass="16567">MSFTHCRVWDGQTMHYLNNLLFESEDFFGVWLEDAAVLINRFNPQDKRRYEPTRPWRLMQSIGQFDRHETLIFDWDIVDCQGERLVVRTDSERCGYSLFLPYAINQPPAIFLDRNLARSLTVLGNCFEDPDLLAAPHRLAA</sequence>
<evidence type="ECO:0000313" key="2">
    <source>
        <dbReference type="EMBL" id="MFD1141939.1"/>
    </source>
</evidence>
<protein>
    <submittedName>
        <fullName evidence="2">YopX family protein</fullName>
    </submittedName>
</protein>
<dbReference type="Gene3D" id="2.30.30.290">
    <property type="entry name" value="YopX-like domains"/>
    <property type="match status" value="1"/>
</dbReference>
<dbReference type="Proteomes" id="UP001597116">
    <property type="component" value="Unassembled WGS sequence"/>
</dbReference>
<dbReference type="Pfam" id="PF09643">
    <property type="entry name" value="YopX"/>
    <property type="match status" value="1"/>
</dbReference>
<accession>A0ABW3Q5R9</accession>
<dbReference type="InterPro" id="IPR023385">
    <property type="entry name" value="YopX-like_C"/>
</dbReference>
<dbReference type="EMBL" id="JBHTLP010000008">
    <property type="protein sequence ID" value="MFD1141939.1"/>
    <property type="molecule type" value="Genomic_DNA"/>
</dbReference>
<name>A0ABW3Q5R9_9BACT</name>
<evidence type="ECO:0000313" key="3">
    <source>
        <dbReference type="Proteomes" id="UP001597116"/>
    </source>
</evidence>
<keyword evidence="3" id="KW-1185">Reference proteome</keyword>
<dbReference type="RefSeq" id="WP_265992445.1">
    <property type="nucleotide sequence ID" value="NZ_CP110973.1"/>
</dbReference>
<proteinExistence type="predicted"/>
<evidence type="ECO:0000259" key="1">
    <source>
        <dbReference type="Pfam" id="PF09643"/>
    </source>
</evidence>
<comment type="caution">
    <text evidence="2">The sequence shown here is derived from an EMBL/GenBank/DDBJ whole genome shotgun (WGS) entry which is preliminary data.</text>
</comment>
<dbReference type="SUPFAM" id="SSF159006">
    <property type="entry name" value="YopX-like"/>
    <property type="match status" value="1"/>
</dbReference>